<gene>
    <name evidence="1" type="ORF">SDC9_55292</name>
</gene>
<reference evidence="1" key="1">
    <citation type="submission" date="2019-08" db="EMBL/GenBank/DDBJ databases">
        <authorList>
            <person name="Kucharzyk K."/>
            <person name="Murdoch R.W."/>
            <person name="Higgins S."/>
            <person name="Loffler F."/>
        </authorList>
    </citation>
    <scope>NUCLEOTIDE SEQUENCE</scope>
</reference>
<dbReference type="EMBL" id="VSSQ01001514">
    <property type="protein sequence ID" value="MPM08976.1"/>
    <property type="molecule type" value="Genomic_DNA"/>
</dbReference>
<sequence length="58" mass="6312">MPIEHPPFVKRYQNILSSKSHLFRGGLAGVLRGGDNVVDCGGEIIGLRLYSAMNRGTL</sequence>
<organism evidence="1">
    <name type="scientific">bioreactor metagenome</name>
    <dbReference type="NCBI Taxonomy" id="1076179"/>
    <lineage>
        <taxon>unclassified sequences</taxon>
        <taxon>metagenomes</taxon>
        <taxon>ecological metagenomes</taxon>
    </lineage>
</organism>
<name>A0A644WYI9_9ZZZZ</name>
<accession>A0A644WYI9</accession>
<comment type="caution">
    <text evidence="1">The sequence shown here is derived from an EMBL/GenBank/DDBJ whole genome shotgun (WGS) entry which is preliminary data.</text>
</comment>
<proteinExistence type="predicted"/>
<dbReference type="AlphaFoldDB" id="A0A644WYI9"/>
<evidence type="ECO:0000313" key="1">
    <source>
        <dbReference type="EMBL" id="MPM08976.1"/>
    </source>
</evidence>
<protein>
    <submittedName>
        <fullName evidence="1">Uncharacterized protein</fullName>
    </submittedName>
</protein>